<evidence type="ECO:0000313" key="2">
    <source>
        <dbReference type="Proteomes" id="UP000572680"/>
    </source>
</evidence>
<dbReference type="AlphaFoldDB" id="A0A7W3QLY6"/>
<name>A0A7W3QLY6_ACTNM</name>
<accession>A0A7W3QLY6</accession>
<reference evidence="1 2" key="1">
    <citation type="submission" date="2020-08" db="EMBL/GenBank/DDBJ databases">
        <title>Genomic Encyclopedia of Type Strains, Phase IV (KMG-IV): sequencing the most valuable type-strain genomes for metagenomic binning, comparative biology and taxonomic classification.</title>
        <authorList>
            <person name="Goeker M."/>
        </authorList>
    </citation>
    <scope>NUCLEOTIDE SEQUENCE [LARGE SCALE GENOMIC DNA]</scope>
    <source>
        <strain evidence="1 2">DSM 44197</strain>
    </source>
</reference>
<evidence type="ECO:0000313" key="1">
    <source>
        <dbReference type="EMBL" id="MBA8951987.1"/>
    </source>
</evidence>
<gene>
    <name evidence="1" type="ORF">HNR61_003627</name>
</gene>
<proteinExistence type="predicted"/>
<dbReference type="Proteomes" id="UP000572680">
    <property type="component" value="Unassembled WGS sequence"/>
</dbReference>
<dbReference type="RefSeq" id="WP_182844279.1">
    <property type="nucleotide sequence ID" value="NZ_BAAALP010000014.1"/>
</dbReference>
<keyword evidence="2" id="KW-1185">Reference proteome</keyword>
<organism evidence="1 2">
    <name type="scientific">Actinomadura namibiensis</name>
    <dbReference type="NCBI Taxonomy" id="182080"/>
    <lineage>
        <taxon>Bacteria</taxon>
        <taxon>Bacillati</taxon>
        <taxon>Actinomycetota</taxon>
        <taxon>Actinomycetes</taxon>
        <taxon>Streptosporangiales</taxon>
        <taxon>Thermomonosporaceae</taxon>
        <taxon>Actinomadura</taxon>
    </lineage>
</organism>
<dbReference type="EMBL" id="JACJIA010000004">
    <property type="protein sequence ID" value="MBA8951987.1"/>
    <property type="molecule type" value="Genomic_DNA"/>
</dbReference>
<protein>
    <submittedName>
        <fullName evidence="1">Uncharacterized protein</fullName>
    </submittedName>
</protein>
<sequence>MARPPHTAALMAVLVVALGAAEECGSSGGGGGPQNACSAWILQAPLSAQLEGGVLVEAVVAAECRERQVRHAVHVDLYLQDEQGRWIQVRTLVETEPPTPGRQMKIPISATDCVDGRWRVRFYVVGTTKAGAKYRYPKTGMESKVKRVRCG</sequence>
<comment type="caution">
    <text evidence="1">The sequence shown here is derived from an EMBL/GenBank/DDBJ whole genome shotgun (WGS) entry which is preliminary data.</text>
</comment>